<evidence type="ECO:0000256" key="2">
    <source>
        <dbReference type="SAM" id="SignalP"/>
    </source>
</evidence>
<dbReference type="AlphaFoldDB" id="A0AAN7TQ94"/>
<comment type="caution">
    <text evidence="3">The sequence shown here is derived from an EMBL/GenBank/DDBJ whole genome shotgun (WGS) entry which is preliminary data.</text>
</comment>
<feature type="region of interest" description="Disordered" evidence="1">
    <location>
        <begin position="681"/>
        <end position="703"/>
    </location>
</feature>
<dbReference type="EMBL" id="JAVFKY010000004">
    <property type="protein sequence ID" value="KAK5577329.1"/>
    <property type="molecule type" value="Genomic_DNA"/>
</dbReference>
<sequence length="703" mass="77183">MRLLLLLILIITISFSYGALTPKNLAGEPSEFSSFNIPNPMDVAQSSDSSLLGISMAKSQLKNTFEWSGIVPVDSDKEFTLTFFSSFPLTEFNIEASPKTPSLKSGEHQQQQHKFNNHHKYGKFFKSLHQTPTITNGSFGIDGATAPSISLTWEQPTVGDWNVLITASSSLRNNEKFKKMADDSTPQLLMLIQNPSDTHIYSYVSSYNSLFTGQKVSVLAMLHKKSEFLSKKTRPVNWKPSPLKLTDVSAEMVLGLPDGSKETIPMYDDGLHDDEQANDGIFGGYVNVSELGNYDLQVIYKGVQNGNSLVRSNQHLIPITSQYLELTGEVQSSQDGDANLNIFFIVTSANQTTVDQTPVHVYSEVYGTDSDGNKVAIAWVAGISTAQPIETSSTTFALSAVLNERWIAKVGATAPFFVKNVQISDLDTFIPLSNTSSTSNVKMIGEYKDVRTIEHTPALNVITKEMRDGKMPKELAERVGKSTGNGKLILTHGYCSEGVWPIEDFENSVEFQDFNQNRGNDEFAQILANFGAQFTDGFSLVAHSQGGNAALHLVTYYHSGLDLSQQLEGRIIQTMGTPYQGTALAGTWASIGSAVGVGCSSNDDLTVDGAALWLKSIPADKRAFVYYTTTQYDTGSLINYCNLASNAVLEWPNDGVVDNEHTPLEGATYLNNFKDWCHSDGMHSPQQTTNTEYNKEMSSNSVW</sequence>
<evidence type="ECO:0000313" key="3">
    <source>
        <dbReference type="EMBL" id="KAK5577329.1"/>
    </source>
</evidence>
<evidence type="ECO:0008006" key="5">
    <source>
        <dbReference type="Google" id="ProtNLM"/>
    </source>
</evidence>
<feature type="compositionally biased region" description="Polar residues" evidence="1">
    <location>
        <begin position="684"/>
        <end position="703"/>
    </location>
</feature>
<keyword evidence="4" id="KW-1185">Reference proteome</keyword>
<proteinExistence type="predicted"/>
<accession>A0AAN7TQ94</accession>
<organism evidence="3 4">
    <name type="scientific">Dictyostelium firmibasis</name>
    <dbReference type="NCBI Taxonomy" id="79012"/>
    <lineage>
        <taxon>Eukaryota</taxon>
        <taxon>Amoebozoa</taxon>
        <taxon>Evosea</taxon>
        <taxon>Eumycetozoa</taxon>
        <taxon>Dictyostelia</taxon>
        <taxon>Dictyosteliales</taxon>
        <taxon>Dictyosteliaceae</taxon>
        <taxon>Dictyostelium</taxon>
    </lineage>
</organism>
<reference evidence="3 4" key="1">
    <citation type="submission" date="2023-11" db="EMBL/GenBank/DDBJ databases">
        <title>Dfirmibasis_genome.</title>
        <authorList>
            <person name="Edelbroek B."/>
            <person name="Kjellin J."/>
            <person name="Jerlstrom-Hultqvist J."/>
            <person name="Soderbom F."/>
        </authorList>
    </citation>
    <scope>NUCLEOTIDE SEQUENCE [LARGE SCALE GENOMIC DNA]</scope>
    <source>
        <strain evidence="3 4">TNS-C-14</strain>
    </source>
</reference>
<evidence type="ECO:0000256" key="1">
    <source>
        <dbReference type="SAM" id="MobiDB-lite"/>
    </source>
</evidence>
<protein>
    <recommendedName>
        <fullName evidence="5">Conditioned medium factor</fullName>
    </recommendedName>
</protein>
<feature type="signal peptide" evidence="2">
    <location>
        <begin position="1"/>
        <end position="18"/>
    </location>
</feature>
<dbReference type="Proteomes" id="UP001344447">
    <property type="component" value="Unassembled WGS sequence"/>
</dbReference>
<dbReference type="InterPro" id="IPR029058">
    <property type="entry name" value="AB_hydrolase_fold"/>
</dbReference>
<name>A0AAN7TQ94_9MYCE</name>
<dbReference type="Gene3D" id="3.40.50.1820">
    <property type="entry name" value="alpha/beta hydrolase"/>
    <property type="match status" value="1"/>
</dbReference>
<dbReference type="NCBIfam" id="NF041940">
    <property type="entry name" value="choice_anch_X"/>
    <property type="match status" value="1"/>
</dbReference>
<dbReference type="SUPFAM" id="SSF53474">
    <property type="entry name" value="alpha/beta-Hydrolases"/>
    <property type="match status" value="1"/>
</dbReference>
<feature type="chain" id="PRO_5042976182" description="Conditioned medium factor" evidence="2">
    <location>
        <begin position="19"/>
        <end position="703"/>
    </location>
</feature>
<gene>
    <name evidence="3" type="ORF">RB653_002270</name>
</gene>
<evidence type="ECO:0000313" key="4">
    <source>
        <dbReference type="Proteomes" id="UP001344447"/>
    </source>
</evidence>
<keyword evidence="2" id="KW-0732">Signal</keyword>